<name>A0A6J5ML83_9CAUD</name>
<evidence type="ECO:0000313" key="1">
    <source>
        <dbReference type="EMBL" id="CAB4147845.1"/>
    </source>
</evidence>
<protein>
    <submittedName>
        <fullName evidence="1">Uncharacterized protein</fullName>
    </submittedName>
</protein>
<gene>
    <name evidence="1" type="ORF">UFOVP505_52</name>
</gene>
<organism evidence="1">
    <name type="scientific">uncultured Caudovirales phage</name>
    <dbReference type="NCBI Taxonomy" id="2100421"/>
    <lineage>
        <taxon>Viruses</taxon>
        <taxon>Duplodnaviria</taxon>
        <taxon>Heunggongvirae</taxon>
        <taxon>Uroviricota</taxon>
        <taxon>Caudoviricetes</taxon>
        <taxon>Peduoviridae</taxon>
        <taxon>Maltschvirus</taxon>
        <taxon>Maltschvirus maltsch</taxon>
    </lineage>
</organism>
<dbReference type="EMBL" id="LR796475">
    <property type="protein sequence ID" value="CAB4147845.1"/>
    <property type="molecule type" value="Genomic_DNA"/>
</dbReference>
<reference evidence="1" key="1">
    <citation type="submission" date="2020-04" db="EMBL/GenBank/DDBJ databases">
        <authorList>
            <person name="Chiriac C."/>
            <person name="Salcher M."/>
            <person name="Ghai R."/>
            <person name="Kavagutti S V."/>
        </authorList>
    </citation>
    <scope>NUCLEOTIDE SEQUENCE</scope>
</reference>
<sequence length="76" mass="8481">MFALAERIGQDVETVAAWPYSKLQDWIAYDETRTMADLIRRSAIGAGMSESDLFGVIEMEQEQSGWVGIVKIGGKR</sequence>
<accession>A0A6J5ML83</accession>
<proteinExistence type="predicted"/>